<organism evidence="2 3">
    <name type="scientific">Nocardia rhamnosiphila</name>
    <dbReference type="NCBI Taxonomy" id="426716"/>
    <lineage>
        <taxon>Bacteria</taxon>
        <taxon>Bacillati</taxon>
        <taxon>Actinomycetota</taxon>
        <taxon>Actinomycetes</taxon>
        <taxon>Mycobacteriales</taxon>
        <taxon>Nocardiaceae</taxon>
        <taxon>Nocardia</taxon>
    </lineage>
</organism>
<dbReference type="RefSeq" id="WP_063834212.1">
    <property type="nucleotide sequence ID" value="NZ_JBEXYG010000023.1"/>
</dbReference>
<protein>
    <submittedName>
        <fullName evidence="2">MarR family transcriptional regulator</fullName>
    </submittedName>
</protein>
<accession>A0ABV2WUK9</accession>
<dbReference type="InterPro" id="IPR039422">
    <property type="entry name" value="MarR/SlyA-like"/>
</dbReference>
<evidence type="ECO:0000313" key="2">
    <source>
        <dbReference type="EMBL" id="MEU1954572.1"/>
    </source>
</evidence>
<dbReference type="PANTHER" id="PTHR33164">
    <property type="entry name" value="TRANSCRIPTIONAL REGULATOR, MARR FAMILY"/>
    <property type="match status" value="1"/>
</dbReference>
<reference evidence="2 3" key="1">
    <citation type="submission" date="2024-06" db="EMBL/GenBank/DDBJ databases">
        <title>The Natural Products Discovery Center: Release of the First 8490 Sequenced Strains for Exploring Actinobacteria Biosynthetic Diversity.</title>
        <authorList>
            <person name="Kalkreuter E."/>
            <person name="Kautsar S.A."/>
            <person name="Yang D."/>
            <person name="Bader C.D."/>
            <person name="Teijaro C.N."/>
            <person name="Fluegel L."/>
            <person name="Davis C.M."/>
            <person name="Simpson J.R."/>
            <person name="Lauterbach L."/>
            <person name="Steele A.D."/>
            <person name="Gui C."/>
            <person name="Meng S."/>
            <person name="Li G."/>
            <person name="Viehrig K."/>
            <person name="Ye F."/>
            <person name="Su P."/>
            <person name="Kiefer A.F."/>
            <person name="Nichols A."/>
            <person name="Cepeda A.J."/>
            <person name="Yan W."/>
            <person name="Fan B."/>
            <person name="Jiang Y."/>
            <person name="Adhikari A."/>
            <person name="Zheng C.-J."/>
            <person name="Schuster L."/>
            <person name="Cowan T.M."/>
            <person name="Smanski M.J."/>
            <person name="Chevrette M.G."/>
            <person name="De Carvalho L.P.S."/>
            <person name="Shen B."/>
        </authorList>
    </citation>
    <scope>NUCLEOTIDE SEQUENCE [LARGE SCALE GENOMIC DNA]</scope>
    <source>
        <strain evidence="2 3">NPDC019708</strain>
    </source>
</reference>
<feature type="domain" description="HTH marR-type" evidence="1">
    <location>
        <begin position="7"/>
        <end position="139"/>
    </location>
</feature>
<dbReference type="Pfam" id="PF12802">
    <property type="entry name" value="MarR_2"/>
    <property type="match status" value="1"/>
</dbReference>
<dbReference type="InterPro" id="IPR036388">
    <property type="entry name" value="WH-like_DNA-bd_sf"/>
</dbReference>
<dbReference type="SMART" id="SM00347">
    <property type="entry name" value="HTH_MARR"/>
    <property type="match status" value="1"/>
</dbReference>
<comment type="caution">
    <text evidence="2">The sequence shown here is derived from an EMBL/GenBank/DDBJ whole genome shotgun (WGS) entry which is preliminary data.</text>
</comment>
<dbReference type="PANTHER" id="PTHR33164:SF43">
    <property type="entry name" value="HTH-TYPE TRANSCRIPTIONAL REPRESSOR YETL"/>
    <property type="match status" value="1"/>
</dbReference>
<dbReference type="InterPro" id="IPR000835">
    <property type="entry name" value="HTH_MarR-typ"/>
</dbReference>
<proteinExistence type="predicted"/>
<evidence type="ECO:0000259" key="1">
    <source>
        <dbReference type="PROSITE" id="PS50995"/>
    </source>
</evidence>
<name>A0ABV2WUK9_9NOCA</name>
<dbReference type="GeneID" id="96246506"/>
<gene>
    <name evidence="2" type="ORF">ABZ510_22230</name>
</gene>
<dbReference type="SUPFAM" id="SSF46785">
    <property type="entry name" value="Winged helix' DNA-binding domain"/>
    <property type="match status" value="1"/>
</dbReference>
<dbReference type="PROSITE" id="PS50995">
    <property type="entry name" value="HTH_MARR_2"/>
    <property type="match status" value="1"/>
</dbReference>
<dbReference type="Gene3D" id="1.10.10.10">
    <property type="entry name" value="Winged helix-like DNA-binding domain superfamily/Winged helix DNA-binding domain"/>
    <property type="match status" value="1"/>
</dbReference>
<keyword evidence="3" id="KW-1185">Reference proteome</keyword>
<dbReference type="InterPro" id="IPR036390">
    <property type="entry name" value="WH_DNA-bd_sf"/>
</dbReference>
<sequence length="159" mass="17273">MTSMPAEERIGSYVKRAEQARNAAKSAALKPIGVTEAQYAALLFLSDNPGISAAALARLCGVTPPTMNTVLTNLVDRGLIERTPHPWHKNMLETRLTERGESVMGEADARAIAVERTVGDGFTDAERETLCRLLTRCADLFDTARVDVPAAFAVDRTEK</sequence>
<dbReference type="Proteomes" id="UP001550628">
    <property type="component" value="Unassembled WGS sequence"/>
</dbReference>
<dbReference type="EMBL" id="JBEYBF010000016">
    <property type="protein sequence ID" value="MEU1954572.1"/>
    <property type="molecule type" value="Genomic_DNA"/>
</dbReference>
<evidence type="ECO:0000313" key="3">
    <source>
        <dbReference type="Proteomes" id="UP001550628"/>
    </source>
</evidence>